<feature type="domain" description="LD-carboxypeptidase C-terminal" evidence="5">
    <location>
        <begin position="192"/>
        <end position="312"/>
    </location>
</feature>
<name>A0A4S8PEL5_9ACTN</name>
<dbReference type="InterPro" id="IPR029062">
    <property type="entry name" value="Class_I_gatase-like"/>
</dbReference>
<dbReference type="OrthoDB" id="9807329at2"/>
<evidence type="ECO:0000256" key="2">
    <source>
        <dbReference type="ARBA" id="ARBA00022801"/>
    </source>
</evidence>
<accession>A0A4S8PEL5</accession>
<dbReference type="InterPro" id="IPR027461">
    <property type="entry name" value="Carboxypeptidase_A_C_sf"/>
</dbReference>
<dbReference type="Proteomes" id="UP000305792">
    <property type="component" value="Unassembled WGS sequence"/>
</dbReference>
<proteinExistence type="inferred from homology"/>
<dbReference type="PIRSF" id="PIRSF028757">
    <property type="entry name" value="LD-carboxypeptidase"/>
    <property type="match status" value="1"/>
</dbReference>
<comment type="similarity">
    <text evidence="1">Belongs to the peptidase S66 family.</text>
</comment>
<reference evidence="6 7" key="1">
    <citation type="journal article" date="2018" name="Int. J. Syst. Evol. Microbiol.">
        <title>Glycomyces paridis sp. nov., isolated from the medicinal plant Paris polyphylla.</title>
        <authorList>
            <person name="Fang X.M."/>
            <person name="Bai J.L."/>
            <person name="Su J."/>
            <person name="Zhao L.L."/>
            <person name="Liu H.Y."/>
            <person name="Ma B.P."/>
            <person name="Zhang Y.Q."/>
            <person name="Yu L.Y."/>
        </authorList>
    </citation>
    <scope>NUCLEOTIDE SEQUENCE [LARGE SCALE GENOMIC DNA]</scope>
    <source>
        <strain evidence="6 7">CPCC 204357</strain>
    </source>
</reference>
<dbReference type="InterPro" id="IPR040921">
    <property type="entry name" value="Peptidase_S66C"/>
</dbReference>
<keyword evidence="6" id="KW-0645">Protease</keyword>
<keyword evidence="2" id="KW-0378">Hydrolase</keyword>
<dbReference type="Pfam" id="PF02016">
    <property type="entry name" value="Peptidase_S66"/>
    <property type="match status" value="1"/>
</dbReference>
<comment type="caution">
    <text evidence="6">The sequence shown here is derived from an EMBL/GenBank/DDBJ whole genome shotgun (WGS) entry which is preliminary data.</text>
</comment>
<evidence type="ECO:0000256" key="1">
    <source>
        <dbReference type="ARBA" id="ARBA00010233"/>
    </source>
</evidence>
<evidence type="ECO:0000259" key="4">
    <source>
        <dbReference type="Pfam" id="PF02016"/>
    </source>
</evidence>
<sequence>MLMEPLRPRRLAPGDTVAIAAPSGPALPHRHDRLDATVAILEGLGFKVRVTDLVRGGGHHFWRSAPPQVQAAELNGLLADPEVRAIIPFSGGNATSAYLDRIDYDAVRRDPKILLGFSDITALHLALHSQTGLVGMHADFAPGLSGLFWEDATPERHEEIRALLHGLLTGAIGEVSLPASNEWETWKPGRATGRLLGGLLDRLINVQASPYALAPEAWDGAVFFWEDVGRNLGHVWNQLHVLRMEGVFDRIGAMVVGIPAEISDRDLPDGTLVGVKDVVLDVLGDYDFPVLAGVDFGHTGPNLPMPIGALAAVDASARELRLLESPVA</sequence>
<feature type="active site" description="Charge relay system" evidence="3">
    <location>
        <position position="226"/>
    </location>
</feature>
<gene>
    <name evidence="6" type="ORF">E9998_17520</name>
</gene>
<dbReference type="GO" id="GO:0004180">
    <property type="term" value="F:carboxypeptidase activity"/>
    <property type="evidence" value="ECO:0007669"/>
    <property type="project" value="UniProtKB-KW"/>
</dbReference>
<evidence type="ECO:0000256" key="3">
    <source>
        <dbReference type="PIRSR" id="PIRSR028757-1"/>
    </source>
</evidence>
<dbReference type="InterPro" id="IPR003507">
    <property type="entry name" value="S66_fam"/>
</dbReference>
<dbReference type="EMBL" id="STGX01000013">
    <property type="protein sequence ID" value="THV26784.1"/>
    <property type="molecule type" value="Genomic_DNA"/>
</dbReference>
<dbReference type="PANTHER" id="PTHR30237">
    <property type="entry name" value="MURAMOYLTETRAPEPTIDE CARBOXYPEPTIDASE"/>
    <property type="match status" value="1"/>
</dbReference>
<dbReference type="Gene3D" id="3.40.50.10740">
    <property type="entry name" value="Class I glutamine amidotransferase-like"/>
    <property type="match status" value="1"/>
</dbReference>
<feature type="active site" description="Nucleophile" evidence="3">
    <location>
        <position position="118"/>
    </location>
</feature>
<feature type="active site" description="Charge relay system" evidence="3">
    <location>
        <position position="298"/>
    </location>
</feature>
<protein>
    <submittedName>
        <fullName evidence="6">LD-carboxypeptidase</fullName>
    </submittedName>
</protein>
<evidence type="ECO:0000313" key="6">
    <source>
        <dbReference type="EMBL" id="THV26784.1"/>
    </source>
</evidence>
<keyword evidence="7" id="KW-1185">Reference proteome</keyword>
<evidence type="ECO:0000313" key="7">
    <source>
        <dbReference type="Proteomes" id="UP000305792"/>
    </source>
</evidence>
<dbReference type="Gene3D" id="3.50.30.60">
    <property type="entry name" value="LD-carboxypeptidase A C-terminal domain-like"/>
    <property type="match status" value="1"/>
</dbReference>
<dbReference type="AlphaFoldDB" id="A0A4S8PEL5"/>
<dbReference type="PANTHER" id="PTHR30237:SF5">
    <property type="entry name" value="CARBOXYPEPTIDASE VC_A0337-RELATED"/>
    <property type="match status" value="1"/>
</dbReference>
<feature type="domain" description="LD-carboxypeptidase N-terminal" evidence="4">
    <location>
        <begin position="17"/>
        <end position="138"/>
    </location>
</feature>
<dbReference type="InterPro" id="IPR040449">
    <property type="entry name" value="Peptidase_S66_N"/>
</dbReference>
<keyword evidence="6" id="KW-0121">Carboxypeptidase</keyword>
<organism evidence="6 7">
    <name type="scientific">Glycomyces paridis</name>
    <dbReference type="NCBI Taxonomy" id="2126555"/>
    <lineage>
        <taxon>Bacteria</taxon>
        <taxon>Bacillati</taxon>
        <taxon>Actinomycetota</taxon>
        <taxon>Actinomycetes</taxon>
        <taxon>Glycomycetales</taxon>
        <taxon>Glycomycetaceae</taxon>
        <taxon>Glycomyces</taxon>
    </lineage>
</organism>
<dbReference type="Pfam" id="PF17676">
    <property type="entry name" value="Peptidase_S66C"/>
    <property type="match status" value="1"/>
</dbReference>
<evidence type="ECO:0000259" key="5">
    <source>
        <dbReference type="Pfam" id="PF17676"/>
    </source>
</evidence>
<dbReference type="SUPFAM" id="SSF141986">
    <property type="entry name" value="LD-carboxypeptidase A C-terminal domain-like"/>
    <property type="match status" value="1"/>
</dbReference>
<dbReference type="InterPro" id="IPR027478">
    <property type="entry name" value="LdcA_N"/>
</dbReference>
<dbReference type="SUPFAM" id="SSF52317">
    <property type="entry name" value="Class I glutamine amidotransferase-like"/>
    <property type="match status" value="1"/>
</dbReference>